<dbReference type="Gene3D" id="3.40.50.150">
    <property type="entry name" value="Vaccinia Virus protein VP39"/>
    <property type="match status" value="1"/>
</dbReference>
<evidence type="ECO:0000256" key="1">
    <source>
        <dbReference type="SAM" id="MobiDB-lite"/>
    </source>
</evidence>
<feature type="region of interest" description="Disordered" evidence="1">
    <location>
        <begin position="578"/>
        <end position="597"/>
    </location>
</feature>
<evidence type="ECO:0000313" key="3">
    <source>
        <dbReference type="EMBL" id="KIM45675.1"/>
    </source>
</evidence>
<dbReference type="OrthoDB" id="2013972at2759"/>
<dbReference type="AlphaFoldDB" id="A0A0C3CA49"/>
<dbReference type="InterPro" id="IPR041698">
    <property type="entry name" value="Methyltransf_25"/>
</dbReference>
<feature type="region of interest" description="Disordered" evidence="1">
    <location>
        <begin position="464"/>
        <end position="494"/>
    </location>
</feature>
<keyword evidence="4" id="KW-1185">Reference proteome</keyword>
<feature type="compositionally biased region" description="Polar residues" evidence="1">
    <location>
        <begin position="86"/>
        <end position="98"/>
    </location>
</feature>
<protein>
    <recommendedName>
        <fullName evidence="2">Methyltransferase domain-containing protein</fullName>
    </recommendedName>
</protein>
<feature type="domain" description="Methyltransferase" evidence="2">
    <location>
        <begin position="183"/>
        <end position="284"/>
    </location>
</feature>
<feature type="region of interest" description="Disordered" evidence="1">
    <location>
        <begin position="1"/>
        <end position="112"/>
    </location>
</feature>
<proteinExistence type="predicted"/>
<reference evidence="3 4" key="1">
    <citation type="submission" date="2014-04" db="EMBL/GenBank/DDBJ databases">
        <authorList>
            <consortium name="DOE Joint Genome Institute"/>
            <person name="Kuo A."/>
            <person name="Gay G."/>
            <person name="Dore J."/>
            <person name="Kohler A."/>
            <person name="Nagy L.G."/>
            <person name="Floudas D."/>
            <person name="Copeland A."/>
            <person name="Barry K.W."/>
            <person name="Cichocki N."/>
            <person name="Veneault-Fourrey C."/>
            <person name="LaButti K."/>
            <person name="Lindquist E.A."/>
            <person name="Lipzen A."/>
            <person name="Lundell T."/>
            <person name="Morin E."/>
            <person name="Murat C."/>
            <person name="Sun H."/>
            <person name="Tunlid A."/>
            <person name="Henrissat B."/>
            <person name="Grigoriev I.V."/>
            <person name="Hibbett D.S."/>
            <person name="Martin F."/>
            <person name="Nordberg H.P."/>
            <person name="Cantor M.N."/>
            <person name="Hua S.X."/>
        </authorList>
    </citation>
    <scope>NUCLEOTIDE SEQUENCE [LARGE SCALE GENOMIC DNA]</scope>
    <source>
        <strain evidence="4">h7</strain>
    </source>
</reference>
<evidence type="ECO:0000259" key="2">
    <source>
        <dbReference type="Pfam" id="PF13649"/>
    </source>
</evidence>
<dbReference type="STRING" id="686832.A0A0C3CA49"/>
<gene>
    <name evidence="3" type="ORF">M413DRAFT_66074</name>
</gene>
<dbReference type="Proteomes" id="UP000053424">
    <property type="component" value="Unassembled WGS sequence"/>
</dbReference>
<dbReference type="PANTHER" id="PTHR43591">
    <property type="entry name" value="METHYLTRANSFERASE"/>
    <property type="match status" value="1"/>
</dbReference>
<feature type="compositionally biased region" description="Polar residues" evidence="1">
    <location>
        <begin position="585"/>
        <end position="597"/>
    </location>
</feature>
<dbReference type="PANTHER" id="PTHR43591:SF24">
    <property type="entry name" value="2-METHOXY-6-POLYPRENYL-1,4-BENZOQUINOL METHYLASE, MITOCHONDRIAL"/>
    <property type="match status" value="1"/>
</dbReference>
<dbReference type="HOGENOM" id="CLU_007710_0_0_1"/>
<feature type="compositionally biased region" description="Low complexity" evidence="1">
    <location>
        <begin position="16"/>
        <end position="26"/>
    </location>
</feature>
<dbReference type="CDD" id="cd02440">
    <property type="entry name" value="AdoMet_MTases"/>
    <property type="match status" value="1"/>
</dbReference>
<dbReference type="EMBL" id="KN831772">
    <property type="protein sequence ID" value="KIM45675.1"/>
    <property type="molecule type" value="Genomic_DNA"/>
</dbReference>
<organism evidence="3 4">
    <name type="scientific">Hebeloma cylindrosporum</name>
    <dbReference type="NCBI Taxonomy" id="76867"/>
    <lineage>
        <taxon>Eukaryota</taxon>
        <taxon>Fungi</taxon>
        <taxon>Dikarya</taxon>
        <taxon>Basidiomycota</taxon>
        <taxon>Agaricomycotina</taxon>
        <taxon>Agaricomycetes</taxon>
        <taxon>Agaricomycetidae</taxon>
        <taxon>Agaricales</taxon>
        <taxon>Agaricineae</taxon>
        <taxon>Hymenogastraceae</taxon>
        <taxon>Hebeloma</taxon>
    </lineage>
</organism>
<evidence type="ECO:0000313" key="4">
    <source>
        <dbReference type="Proteomes" id="UP000053424"/>
    </source>
</evidence>
<sequence length="712" mass="78167">MYHETSSVFSDESHTTKASTSSANSSRVYVFPVGRSRAQPKRDPHASKGQQSWKFSGGAGGGKSEGKRTGLMGMLLKKKTKAPKSDGSNTISTDSVASEPTEEATTHGNADMPKSYQVIQAPMHDESQEQGKRMKSRIGSYPLDPYDSVLLDNDRHTGELLARLNPTGSPSVHNYGNTPPTSVLDLGCGQGHWVVDAAIAWKGYGTKITGYDMVDVSKDLLPWVIEQGVNQNVQFIRGNFLHQRLPFSNDSFDLVRMSCLALCITSDSWIFVLQEVFRVLMVGGRLELIDDFIFFPYGKESTLLGIPDAAIKPQAPSPAPRLDITIPSASLRTFSIYAGEIINPGLGIGLDDEGTKAFYKLYGVEEEDVADTATLSGRSGIHAPAVPSYNPQTTQTRTDTSRNFDIKLHSWTRACNNSEDLEALFEHMLVHKFGINKNPSEFVLGLMKEVFGHAQEINTMHITLASPKPGMDNGEPSHRRQNSSFPGSSRRESMGLSQAPGLVLWPSTFIPMDQAEIEIHASKHLRMLLSCKDFLLEHAIEVTDDGEIDERAVLEGLEEYESFLRRRFDPPVVLDSLTGDRDSETASIQGSIAESVSSDGLDAMREIESELRPRFSWQGSPSQDELVPATPSTPKPIDQLTASEFSSSVSAPIDVISSLNCPRRDTDGPLISSHEGPTHIRTFRIYEAIKIDEAIFGSSMRGLSGLRTQSPR</sequence>
<reference evidence="4" key="2">
    <citation type="submission" date="2015-01" db="EMBL/GenBank/DDBJ databases">
        <title>Evolutionary Origins and Diversification of the Mycorrhizal Mutualists.</title>
        <authorList>
            <consortium name="DOE Joint Genome Institute"/>
            <consortium name="Mycorrhizal Genomics Consortium"/>
            <person name="Kohler A."/>
            <person name="Kuo A."/>
            <person name="Nagy L.G."/>
            <person name="Floudas D."/>
            <person name="Copeland A."/>
            <person name="Barry K.W."/>
            <person name="Cichocki N."/>
            <person name="Veneault-Fourrey C."/>
            <person name="LaButti K."/>
            <person name="Lindquist E.A."/>
            <person name="Lipzen A."/>
            <person name="Lundell T."/>
            <person name="Morin E."/>
            <person name="Murat C."/>
            <person name="Riley R."/>
            <person name="Ohm R."/>
            <person name="Sun H."/>
            <person name="Tunlid A."/>
            <person name="Henrissat B."/>
            <person name="Grigoriev I.V."/>
            <person name="Hibbett D.S."/>
            <person name="Martin F."/>
        </authorList>
    </citation>
    <scope>NUCLEOTIDE SEQUENCE [LARGE SCALE GENOMIC DNA]</scope>
    <source>
        <strain evidence="4">h7</strain>
    </source>
</reference>
<dbReference type="InterPro" id="IPR029063">
    <property type="entry name" value="SAM-dependent_MTases_sf"/>
</dbReference>
<dbReference type="Pfam" id="PF13649">
    <property type="entry name" value="Methyltransf_25"/>
    <property type="match status" value="1"/>
</dbReference>
<accession>A0A0C3CA49</accession>
<dbReference type="SUPFAM" id="SSF53335">
    <property type="entry name" value="S-adenosyl-L-methionine-dependent methyltransferases"/>
    <property type="match status" value="1"/>
</dbReference>
<name>A0A0C3CA49_HEBCY</name>
<feature type="compositionally biased region" description="Polar residues" evidence="1">
    <location>
        <begin position="1"/>
        <end position="10"/>
    </location>
</feature>
<dbReference type="GO" id="GO:0008168">
    <property type="term" value="F:methyltransferase activity"/>
    <property type="evidence" value="ECO:0007669"/>
    <property type="project" value="TreeGrafter"/>
</dbReference>